<dbReference type="PANTHER" id="PTHR32432">
    <property type="entry name" value="CELL DIVISION PROTEIN FTSA-RELATED"/>
    <property type="match status" value="1"/>
</dbReference>
<evidence type="ECO:0000313" key="2">
    <source>
        <dbReference type="Proteomes" id="UP001596408"/>
    </source>
</evidence>
<gene>
    <name evidence="1" type="ORF">ACFQEV_00750</name>
</gene>
<dbReference type="Proteomes" id="UP001596408">
    <property type="component" value="Unassembled WGS sequence"/>
</dbReference>
<dbReference type="InterPro" id="IPR009377">
    <property type="entry name" value="EutA"/>
</dbReference>
<dbReference type="EMBL" id="JBHSXH010000004">
    <property type="protein sequence ID" value="MFC6823538.1"/>
    <property type="molecule type" value="Genomic_DNA"/>
</dbReference>
<protein>
    <submittedName>
        <fullName evidence="1">Ethanolamine ammonia-lyase reactivating factor EutA</fullName>
    </submittedName>
</protein>
<dbReference type="SUPFAM" id="SSF53067">
    <property type="entry name" value="Actin-like ATPase domain"/>
    <property type="match status" value="1"/>
</dbReference>
<sequence length="483" mass="50286">MSGSDPSTLTSVGIDIGTTTTQLVVSELSIAASGVGAVAVEIGDVDVVHRGDVHETPLLDRRTLDVDAVGKLITSELRLAGHSPSSIDSGAVIVTGESAYKRNAEELVNAVAEDSGDFVVAAAGPELESVLAGKGSGAAAWALDGGRTVLNVDVGGGTTNMCLFAGGGAVETRCLAVGGRLLRFDESGVVTHISPPAERLLERCDIDVAVGSRPSDGELSRLATAMSDAIFDAIRGGPVGPVTESLAIGSSDYSDGAVDTVVFSGGVGRLISDDDSTPARSPFEFGDFGVLLAAAIRDRAEESTLSVRRPDEDIRATVIGAGTRTTSFSGTTTHLDRSILPLKNLPVVEAPPLEQDHEYEEIETRLRACFERGMELYEADEGTPFVLYLPAIEPLSYDRMTALARAVAGVYEQYVGSEFPRIVLTRQNCAKALGQQIQRVDAAAPSLVIDEIVASDGDYLDVGEPVVAGEAVPVVVKSLAFGA</sequence>
<dbReference type="InterPro" id="IPR050696">
    <property type="entry name" value="FtsA/MreB"/>
</dbReference>
<dbReference type="AlphaFoldDB" id="A0ABD5TSI8"/>
<evidence type="ECO:0000313" key="1">
    <source>
        <dbReference type="EMBL" id="MFC6823538.1"/>
    </source>
</evidence>
<dbReference type="RefSeq" id="WP_379691982.1">
    <property type="nucleotide sequence ID" value="NZ_JBHSXH010000004.1"/>
</dbReference>
<dbReference type="PANTHER" id="PTHR32432:SF13">
    <property type="entry name" value="ETHANOLAMINE AMMONIA-LYASE REACTIVASE EUTA"/>
    <property type="match status" value="1"/>
</dbReference>
<organism evidence="1 2">
    <name type="scientific">Halopelagius fulvigenes</name>
    <dbReference type="NCBI Taxonomy" id="1198324"/>
    <lineage>
        <taxon>Archaea</taxon>
        <taxon>Methanobacteriati</taxon>
        <taxon>Methanobacteriota</taxon>
        <taxon>Stenosarchaea group</taxon>
        <taxon>Halobacteria</taxon>
        <taxon>Halobacteriales</taxon>
        <taxon>Haloferacaceae</taxon>
    </lineage>
</organism>
<reference evidence="1 2" key="1">
    <citation type="journal article" date="2019" name="Int. J. Syst. Evol. Microbiol.">
        <title>The Global Catalogue of Microorganisms (GCM) 10K type strain sequencing project: providing services to taxonomists for standard genome sequencing and annotation.</title>
        <authorList>
            <consortium name="The Broad Institute Genomics Platform"/>
            <consortium name="The Broad Institute Genome Sequencing Center for Infectious Disease"/>
            <person name="Wu L."/>
            <person name="Ma J."/>
        </authorList>
    </citation>
    <scope>NUCLEOTIDE SEQUENCE [LARGE SCALE GENOMIC DNA]</scope>
    <source>
        <strain evidence="1 2">YIM 94188</strain>
    </source>
</reference>
<dbReference type="PIRSF" id="PIRSF012293">
    <property type="entry name" value="EutA"/>
    <property type="match status" value="1"/>
</dbReference>
<proteinExistence type="predicted"/>
<keyword evidence="2" id="KW-1185">Reference proteome</keyword>
<dbReference type="Pfam" id="PF06277">
    <property type="entry name" value="EutA"/>
    <property type="match status" value="1"/>
</dbReference>
<comment type="caution">
    <text evidence="1">The sequence shown here is derived from an EMBL/GenBank/DDBJ whole genome shotgun (WGS) entry which is preliminary data.</text>
</comment>
<dbReference type="Gene3D" id="3.30.420.40">
    <property type="match status" value="1"/>
</dbReference>
<name>A0ABD5TSI8_9EURY</name>
<accession>A0ABD5TSI8</accession>
<dbReference type="InterPro" id="IPR043129">
    <property type="entry name" value="ATPase_NBD"/>
</dbReference>